<dbReference type="InterPro" id="IPR011057">
    <property type="entry name" value="Mss4-like_sf"/>
</dbReference>
<evidence type="ECO:0000313" key="6">
    <source>
        <dbReference type="EMBL" id="UWP95543.1"/>
    </source>
</evidence>
<dbReference type="AlphaFoldDB" id="A0A9Q9H8J9"/>
<protein>
    <submittedName>
        <fullName evidence="6">GFA family protein</fullName>
    </submittedName>
</protein>
<evidence type="ECO:0000256" key="1">
    <source>
        <dbReference type="ARBA" id="ARBA00005495"/>
    </source>
</evidence>
<keyword evidence="3" id="KW-0862">Zinc</keyword>
<evidence type="ECO:0000256" key="2">
    <source>
        <dbReference type="ARBA" id="ARBA00022723"/>
    </source>
</evidence>
<dbReference type="PANTHER" id="PTHR33337:SF40">
    <property type="entry name" value="CENP-V_GFA DOMAIN-CONTAINING PROTEIN-RELATED"/>
    <property type="match status" value="1"/>
</dbReference>
<comment type="similarity">
    <text evidence="1">Belongs to the Gfa family.</text>
</comment>
<evidence type="ECO:0000313" key="7">
    <source>
        <dbReference type="Proteomes" id="UP001057991"/>
    </source>
</evidence>
<evidence type="ECO:0000256" key="3">
    <source>
        <dbReference type="ARBA" id="ARBA00022833"/>
    </source>
</evidence>
<accession>A0A9Q9H8J9</accession>
<gene>
    <name evidence="6" type="ORF">K3X48_00580</name>
</gene>
<evidence type="ECO:0000259" key="5">
    <source>
        <dbReference type="PROSITE" id="PS51891"/>
    </source>
</evidence>
<name>A0A9Q9H8J9_9RHOB</name>
<keyword evidence="2" id="KW-0479">Metal-binding</keyword>
<proteinExistence type="inferred from homology"/>
<dbReference type="GO" id="GO:0046872">
    <property type="term" value="F:metal ion binding"/>
    <property type="evidence" value="ECO:0007669"/>
    <property type="project" value="UniProtKB-KW"/>
</dbReference>
<dbReference type="InterPro" id="IPR006913">
    <property type="entry name" value="CENP-V/GFA"/>
</dbReference>
<dbReference type="Gene3D" id="3.90.1590.10">
    <property type="entry name" value="glutathione-dependent formaldehyde- activating enzyme (gfa)"/>
    <property type="match status" value="1"/>
</dbReference>
<feature type="domain" description="CENP-V/GFA" evidence="5">
    <location>
        <begin position="10"/>
        <end position="124"/>
    </location>
</feature>
<dbReference type="Pfam" id="PF04828">
    <property type="entry name" value="GFA"/>
    <property type="match status" value="1"/>
</dbReference>
<keyword evidence="4" id="KW-0456">Lyase</keyword>
<dbReference type="SUPFAM" id="SSF51316">
    <property type="entry name" value="Mss4-like"/>
    <property type="match status" value="1"/>
</dbReference>
<evidence type="ECO:0000256" key="4">
    <source>
        <dbReference type="ARBA" id="ARBA00023239"/>
    </source>
</evidence>
<sequence length="140" mass="15063">MSAMPQLDDITGQCLCGKCGFAFHGAPFLQVVCHCDSCRRATGAASVGFMGLKNGQWRWTGARPACYESSPGVQRFFCPTCGSALGFEGCHYPGQFYALACALADPTLFAPTAHVHHDEILPWASPADDLPRHLLTSELL</sequence>
<dbReference type="PANTHER" id="PTHR33337">
    <property type="entry name" value="GFA DOMAIN-CONTAINING PROTEIN"/>
    <property type="match status" value="1"/>
</dbReference>
<dbReference type="EMBL" id="CP080776">
    <property type="protein sequence ID" value="UWP95543.1"/>
    <property type="molecule type" value="Genomic_DNA"/>
</dbReference>
<reference evidence="6" key="1">
    <citation type="submission" date="2021-08" db="EMBL/GenBank/DDBJ databases">
        <authorList>
            <person name="Nwanade C."/>
            <person name="Wang M."/>
            <person name="Masoudi A."/>
            <person name="Yu Z."/>
            <person name="Liu J."/>
        </authorList>
    </citation>
    <scope>NUCLEOTIDE SEQUENCE</scope>
    <source>
        <strain evidence="6">S056</strain>
    </source>
</reference>
<organism evidence="6 7">
    <name type="scientific">Aliiroseovarius crassostreae</name>
    <dbReference type="NCBI Taxonomy" id="154981"/>
    <lineage>
        <taxon>Bacteria</taxon>
        <taxon>Pseudomonadati</taxon>
        <taxon>Pseudomonadota</taxon>
        <taxon>Alphaproteobacteria</taxon>
        <taxon>Rhodobacterales</taxon>
        <taxon>Paracoccaceae</taxon>
        <taxon>Aliiroseovarius</taxon>
    </lineage>
</organism>
<dbReference type="GO" id="GO:0016846">
    <property type="term" value="F:carbon-sulfur lyase activity"/>
    <property type="evidence" value="ECO:0007669"/>
    <property type="project" value="InterPro"/>
</dbReference>
<dbReference type="Proteomes" id="UP001057991">
    <property type="component" value="Chromosome"/>
</dbReference>
<dbReference type="PROSITE" id="PS51891">
    <property type="entry name" value="CENP_V_GFA"/>
    <property type="match status" value="1"/>
</dbReference>